<protein>
    <recommendedName>
        <fullName evidence="1">Type VII secretion system protein EssD-like domain-containing protein</fullName>
    </recommendedName>
</protein>
<dbReference type="InterPro" id="IPR044927">
    <property type="entry name" value="Endonuclea_NS_2"/>
</dbReference>
<comment type="caution">
    <text evidence="2">The sequence shown here is derived from an EMBL/GenBank/DDBJ whole genome shotgun (WGS) entry which is preliminary data.</text>
</comment>
<organism evidence="2 3">
    <name type="scientific">Blastopirellula marina</name>
    <dbReference type="NCBI Taxonomy" id="124"/>
    <lineage>
        <taxon>Bacteria</taxon>
        <taxon>Pseudomonadati</taxon>
        <taxon>Planctomycetota</taxon>
        <taxon>Planctomycetia</taxon>
        <taxon>Pirellulales</taxon>
        <taxon>Pirellulaceae</taxon>
        <taxon>Blastopirellula</taxon>
    </lineage>
</organism>
<gene>
    <name evidence="2" type="ORF">C5Y83_19820</name>
</gene>
<sequence length="157" mass="17609">MSRIRIVMGKVPDLKFRVTENALPSGGFRTRSIEGQIRYCPGRGPHSGNFRSNFDHYGHLIADQFGGPGDAASGNIVAMHGHANNGAGGQYKRMEDDVKRLLFDREAFMKVDVGYKATADLRPHVFEVFVRFANGMHSRWRIFNFYPGIPNPALAKR</sequence>
<dbReference type="RefSeq" id="WP_105331479.1">
    <property type="nucleotide sequence ID" value="NZ_PUHY01000012.1"/>
</dbReference>
<dbReference type="InterPro" id="IPR044929">
    <property type="entry name" value="DNA/RNA_non-sp_Endonuclease_sf"/>
</dbReference>
<dbReference type="OrthoDB" id="7182479at2"/>
<dbReference type="Proteomes" id="UP000238322">
    <property type="component" value="Unassembled WGS sequence"/>
</dbReference>
<dbReference type="Pfam" id="PF13930">
    <property type="entry name" value="Endonuclea_NS_2"/>
    <property type="match status" value="1"/>
</dbReference>
<evidence type="ECO:0000313" key="2">
    <source>
        <dbReference type="EMBL" id="PQO32467.1"/>
    </source>
</evidence>
<evidence type="ECO:0000313" key="3">
    <source>
        <dbReference type="Proteomes" id="UP000238322"/>
    </source>
</evidence>
<dbReference type="Gene3D" id="3.40.570.10">
    <property type="entry name" value="Extracellular Endonuclease, subunit A"/>
    <property type="match status" value="1"/>
</dbReference>
<evidence type="ECO:0000259" key="1">
    <source>
        <dbReference type="Pfam" id="PF13930"/>
    </source>
</evidence>
<name>A0A2S8FJY6_9BACT</name>
<accession>A0A2S8FJY6</accession>
<dbReference type="EMBL" id="PUHY01000012">
    <property type="protein sequence ID" value="PQO32467.1"/>
    <property type="molecule type" value="Genomic_DNA"/>
</dbReference>
<proteinExistence type="predicted"/>
<dbReference type="AlphaFoldDB" id="A0A2S8FJY6"/>
<reference evidence="2 3" key="1">
    <citation type="submission" date="2018-02" db="EMBL/GenBank/DDBJ databases">
        <title>Comparative genomes isolates from brazilian mangrove.</title>
        <authorList>
            <person name="Araujo J.E."/>
            <person name="Taketani R.G."/>
            <person name="Silva M.C.P."/>
            <person name="Loureco M.V."/>
            <person name="Andreote F.D."/>
        </authorList>
    </citation>
    <scope>NUCLEOTIDE SEQUENCE [LARGE SCALE GENOMIC DNA]</scope>
    <source>
        <strain evidence="2 3">Hex-1 MGV</strain>
    </source>
</reference>
<feature type="domain" description="Type VII secretion system protein EssD-like" evidence="1">
    <location>
        <begin position="53"/>
        <end position="131"/>
    </location>
</feature>